<evidence type="ECO:0000313" key="3">
    <source>
        <dbReference type="Proteomes" id="UP001066276"/>
    </source>
</evidence>
<reference evidence="2" key="1">
    <citation type="journal article" date="2022" name="bioRxiv">
        <title>Sequencing and chromosome-scale assembly of the giantPleurodeles waltlgenome.</title>
        <authorList>
            <person name="Brown T."/>
            <person name="Elewa A."/>
            <person name="Iarovenko S."/>
            <person name="Subramanian E."/>
            <person name="Araus A.J."/>
            <person name="Petzold A."/>
            <person name="Susuki M."/>
            <person name="Suzuki K.-i.T."/>
            <person name="Hayashi T."/>
            <person name="Toyoda A."/>
            <person name="Oliveira C."/>
            <person name="Osipova E."/>
            <person name="Leigh N.D."/>
            <person name="Simon A."/>
            <person name="Yun M.H."/>
        </authorList>
    </citation>
    <scope>NUCLEOTIDE SEQUENCE</scope>
    <source>
        <strain evidence="2">20211129_DDA</strain>
        <tissue evidence="2">Liver</tissue>
    </source>
</reference>
<dbReference type="EMBL" id="JANPWB010000012">
    <property type="protein sequence ID" value="KAJ1120721.1"/>
    <property type="molecule type" value="Genomic_DNA"/>
</dbReference>
<evidence type="ECO:0000256" key="1">
    <source>
        <dbReference type="SAM" id="MobiDB-lite"/>
    </source>
</evidence>
<evidence type="ECO:0000313" key="2">
    <source>
        <dbReference type="EMBL" id="KAJ1120721.1"/>
    </source>
</evidence>
<sequence>MSRCPAHLTCCHSSGAGARAVTGPGAPREIFYKGALSSPEDAGGTPARALAGAEPGDEGRSPTQCIEPGSGTRIGGQEPCPVPRAWQRDQEREQESWHLLPGSGTRRGGQEPCTVPRAESLAAGPGALAPPARQRGEERRAEVLAPPARQLWPVSFAGAVPGEEGRSPAQCPEPGSGTRSESRSPGTSCQAAGPGEEDRSPAQCREPRVWQRDQESWHLLPGSSAQCPSQERYQERRAGALPSAQSLAAQGSFQGAAPPGTSESRERRTQQERASAPGHRRAEAAAAFAFPAAPAPPS</sequence>
<accession>A0AAV7NXV6</accession>
<gene>
    <name evidence="2" type="ORF">NDU88_008882</name>
</gene>
<feature type="compositionally biased region" description="Polar residues" evidence="1">
    <location>
        <begin position="243"/>
        <end position="253"/>
    </location>
</feature>
<feature type="compositionally biased region" description="Basic and acidic residues" evidence="1">
    <location>
        <begin position="196"/>
        <end position="216"/>
    </location>
</feature>
<proteinExistence type="predicted"/>
<feature type="compositionally biased region" description="Low complexity" evidence="1">
    <location>
        <begin position="121"/>
        <end position="132"/>
    </location>
</feature>
<name>A0AAV7NXV6_PLEWA</name>
<feature type="compositionally biased region" description="Basic and acidic residues" evidence="1">
    <location>
        <begin position="86"/>
        <end position="96"/>
    </location>
</feature>
<keyword evidence="3" id="KW-1185">Reference proteome</keyword>
<feature type="compositionally biased region" description="Polar residues" evidence="1">
    <location>
        <begin position="177"/>
        <end position="190"/>
    </location>
</feature>
<organism evidence="2 3">
    <name type="scientific">Pleurodeles waltl</name>
    <name type="common">Iberian ribbed newt</name>
    <dbReference type="NCBI Taxonomy" id="8319"/>
    <lineage>
        <taxon>Eukaryota</taxon>
        <taxon>Metazoa</taxon>
        <taxon>Chordata</taxon>
        <taxon>Craniata</taxon>
        <taxon>Vertebrata</taxon>
        <taxon>Euteleostomi</taxon>
        <taxon>Amphibia</taxon>
        <taxon>Batrachia</taxon>
        <taxon>Caudata</taxon>
        <taxon>Salamandroidea</taxon>
        <taxon>Salamandridae</taxon>
        <taxon>Pleurodelinae</taxon>
        <taxon>Pleurodeles</taxon>
    </lineage>
</organism>
<dbReference type="Proteomes" id="UP001066276">
    <property type="component" value="Chromosome 8"/>
</dbReference>
<protein>
    <submittedName>
        <fullName evidence="2">Uncharacterized protein</fullName>
    </submittedName>
</protein>
<comment type="caution">
    <text evidence="2">The sequence shown here is derived from an EMBL/GenBank/DDBJ whole genome shotgun (WGS) entry which is preliminary data.</text>
</comment>
<feature type="region of interest" description="Disordered" evidence="1">
    <location>
        <begin position="34"/>
        <end position="283"/>
    </location>
</feature>
<dbReference type="AlphaFoldDB" id="A0AAV7NXV6"/>